<name>A0A2G2XNT5_CAPBA</name>
<accession>A0A2G2XNT5</accession>
<dbReference type="GO" id="GO:0008017">
    <property type="term" value="F:microtubule binding"/>
    <property type="evidence" value="ECO:0007669"/>
    <property type="project" value="InterPro"/>
</dbReference>
<dbReference type="PANTHER" id="PTHR19321:SF22">
    <property type="entry name" value="65-KDA MICROTUBULE-ASSOCIATED PROTEIN 3-LIKE ISOFORM X1"/>
    <property type="match status" value="1"/>
</dbReference>
<evidence type="ECO:0000256" key="6">
    <source>
        <dbReference type="SAM" id="Phobius"/>
    </source>
</evidence>
<dbReference type="GO" id="GO:0005874">
    <property type="term" value="C:microtubule"/>
    <property type="evidence" value="ECO:0007669"/>
    <property type="project" value="UniProtKB-KW"/>
</dbReference>
<dbReference type="AlphaFoldDB" id="A0A2G2XNT5"/>
<dbReference type="STRING" id="33114.A0A2G2XNT5"/>
<proteinExistence type="inferred from homology"/>
<evidence type="ECO:0000256" key="1">
    <source>
        <dbReference type="ARBA" id="ARBA00004245"/>
    </source>
</evidence>
<feature type="transmembrane region" description="Helical" evidence="6">
    <location>
        <begin position="48"/>
        <end position="69"/>
    </location>
</feature>
<keyword evidence="6" id="KW-0812">Transmembrane</keyword>
<dbReference type="PANTHER" id="PTHR19321">
    <property type="entry name" value="PROTEIN REGULATOR OF CYTOKINESIS 1 PRC1-RELATED"/>
    <property type="match status" value="1"/>
</dbReference>
<dbReference type="EMBL" id="MLFT02000001">
    <property type="protein sequence ID" value="PHT59155.1"/>
    <property type="molecule type" value="Genomic_DNA"/>
</dbReference>
<evidence type="ECO:0000313" key="8">
    <source>
        <dbReference type="Proteomes" id="UP000224567"/>
    </source>
</evidence>
<dbReference type="GO" id="GO:0000226">
    <property type="term" value="P:microtubule cytoskeleton organization"/>
    <property type="evidence" value="ECO:0007669"/>
    <property type="project" value="InterPro"/>
</dbReference>
<evidence type="ECO:0000256" key="3">
    <source>
        <dbReference type="ARBA" id="ARBA00022701"/>
    </source>
</evidence>
<comment type="caution">
    <text evidence="7">The sequence shown here is derived from an EMBL/GenBank/DDBJ whole genome shotgun (WGS) entry which is preliminary data.</text>
</comment>
<dbReference type="GO" id="GO:0005819">
    <property type="term" value="C:spindle"/>
    <property type="evidence" value="ECO:0007669"/>
    <property type="project" value="TreeGrafter"/>
</dbReference>
<keyword evidence="4" id="KW-0963">Cytoplasm</keyword>
<gene>
    <name evidence="7" type="ORF">CQW23_01518</name>
</gene>
<dbReference type="Proteomes" id="UP000224567">
    <property type="component" value="Unassembled WGS sequence"/>
</dbReference>
<comment type="subcellular location">
    <subcellularLocation>
        <location evidence="1">Cytoplasm</location>
        <location evidence="1">Cytoskeleton</location>
    </subcellularLocation>
</comment>
<keyword evidence="3" id="KW-0493">Microtubule</keyword>
<evidence type="ECO:0000256" key="5">
    <source>
        <dbReference type="SAM" id="Coils"/>
    </source>
</evidence>
<evidence type="ECO:0000256" key="4">
    <source>
        <dbReference type="ARBA" id="ARBA00023212"/>
    </source>
</evidence>
<keyword evidence="4" id="KW-0206">Cytoskeleton</keyword>
<protein>
    <submittedName>
        <fullName evidence="7">65-kDa microtubule-associated protein 3</fullName>
    </submittedName>
</protein>
<evidence type="ECO:0000256" key="2">
    <source>
        <dbReference type="ARBA" id="ARBA00006187"/>
    </source>
</evidence>
<sequence>MYEMFKRVLWLAPIWKPSQMDCRNIDSTMLAGCYFEECKLLTYGGVKLLTASCSSFMFAFVGFFLVRIYTLENDLCEKPLHMETTCGSLLSEMQKIWDEMGESDIERDKMLFELQQECLEVYRRKVNQASRSRAQLQQAVAGSEAELAKICTALGEQSSYSRQSSRNLKEELEAIKPQLEEMKRRKRERTNQYAAVVDQIQSISKELCLHFQENAQMSVIDENDLSVKRLEEMQNYLLALQKEKVFSVSSLCLLQYLHVLGRDCCLE</sequence>
<dbReference type="OrthoDB" id="1706427at2759"/>
<dbReference type="GO" id="GO:0005737">
    <property type="term" value="C:cytoplasm"/>
    <property type="evidence" value="ECO:0007669"/>
    <property type="project" value="TreeGrafter"/>
</dbReference>
<evidence type="ECO:0000313" key="7">
    <source>
        <dbReference type="EMBL" id="PHT59155.1"/>
    </source>
</evidence>
<organism evidence="7 8">
    <name type="scientific">Capsicum baccatum</name>
    <name type="common">Peruvian pepper</name>
    <dbReference type="NCBI Taxonomy" id="33114"/>
    <lineage>
        <taxon>Eukaryota</taxon>
        <taxon>Viridiplantae</taxon>
        <taxon>Streptophyta</taxon>
        <taxon>Embryophyta</taxon>
        <taxon>Tracheophyta</taxon>
        <taxon>Spermatophyta</taxon>
        <taxon>Magnoliopsida</taxon>
        <taxon>eudicotyledons</taxon>
        <taxon>Gunneridae</taxon>
        <taxon>Pentapetalae</taxon>
        <taxon>asterids</taxon>
        <taxon>lamiids</taxon>
        <taxon>Solanales</taxon>
        <taxon>Solanaceae</taxon>
        <taxon>Solanoideae</taxon>
        <taxon>Capsiceae</taxon>
        <taxon>Capsicum</taxon>
    </lineage>
</organism>
<reference evidence="8" key="2">
    <citation type="journal article" date="2017" name="J. Anim. Genet.">
        <title>Multiple reference genome sequences of hot pepper reveal the massive evolution of plant disease resistance genes by retroduplication.</title>
        <authorList>
            <person name="Kim S."/>
            <person name="Park J."/>
            <person name="Yeom S.-I."/>
            <person name="Kim Y.-M."/>
            <person name="Seo E."/>
            <person name="Kim K.-T."/>
            <person name="Kim M.-S."/>
            <person name="Lee J.M."/>
            <person name="Cheong K."/>
            <person name="Shin H.-S."/>
            <person name="Kim S.-B."/>
            <person name="Han K."/>
            <person name="Lee J."/>
            <person name="Park M."/>
            <person name="Lee H.-A."/>
            <person name="Lee H.-Y."/>
            <person name="Lee Y."/>
            <person name="Oh S."/>
            <person name="Lee J.H."/>
            <person name="Choi E."/>
            <person name="Choi E."/>
            <person name="Lee S.E."/>
            <person name="Jeon J."/>
            <person name="Kim H."/>
            <person name="Choi G."/>
            <person name="Song H."/>
            <person name="Lee J."/>
            <person name="Lee S.-C."/>
            <person name="Kwon J.-K."/>
            <person name="Lee H.-Y."/>
            <person name="Koo N."/>
            <person name="Hong Y."/>
            <person name="Kim R.W."/>
            <person name="Kang W.-H."/>
            <person name="Huh J.H."/>
            <person name="Kang B.-C."/>
            <person name="Yang T.-J."/>
            <person name="Lee Y.-H."/>
            <person name="Bennetzen J.L."/>
            <person name="Choi D."/>
        </authorList>
    </citation>
    <scope>NUCLEOTIDE SEQUENCE [LARGE SCALE GENOMIC DNA]</scope>
    <source>
        <strain evidence="8">cv. PBC81</strain>
    </source>
</reference>
<reference evidence="7 8" key="1">
    <citation type="journal article" date="2017" name="Genome Biol.">
        <title>New reference genome sequences of hot pepper reveal the massive evolution of plant disease-resistance genes by retroduplication.</title>
        <authorList>
            <person name="Kim S."/>
            <person name="Park J."/>
            <person name="Yeom S.I."/>
            <person name="Kim Y.M."/>
            <person name="Seo E."/>
            <person name="Kim K.T."/>
            <person name="Kim M.S."/>
            <person name="Lee J.M."/>
            <person name="Cheong K."/>
            <person name="Shin H.S."/>
            <person name="Kim S.B."/>
            <person name="Han K."/>
            <person name="Lee J."/>
            <person name="Park M."/>
            <person name="Lee H.A."/>
            <person name="Lee H.Y."/>
            <person name="Lee Y."/>
            <person name="Oh S."/>
            <person name="Lee J.H."/>
            <person name="Choi E."/>
            <person name="Choi E."/>
            <person name="Lee S.E."/>
            <person name="Jeon J."/>
            <person name="Kim H."/>
            <person name="Choi G."/>
            <person name="Song H."/>
            <person name="Lee J."/>
            <person name="Lee S.C."/>
            <person name="Kwon J.K."/>
            <person name="Lee H.Y."/>
            <person name="Koo N."/>
            <person name="Hong Y."/>
            <person name="Kim R.W."/>
            <person name="Kang W.H."/>
            <person name="Huh J.H."/>
            <person name="Kang B.C."/>
            <person name="Yang T.J."/>
            <person name="Lee Y.H."/>
            <person name="Bennetzen J.L."/>
            <person name="Choi D."/>
        </authorList>
    </citation>
    <scope>NUCLEOTIDE SEQUENCE [LARGE SCALE GENOMIC DNA]</scope>
    <source>
        <strain evidence="8">cv. PBC81</strain>
    </source>
</reference>
<dbReference type="InterPro" id="IPR007145">
    <property type="entry name" value="MAP65_Ase1_PRC1"/>
</dbReference>
<keyword evidence="6" id="KW-0472">Membrane</keyword>
<feature type="coiled-coil region" evidence="5">
    <location>
        <begin position="119"/>
        <end position="189"/>
    </location>
</feature>
<keyword evidence="5" id="KW-0175">Coiled coil</keyword>
<keyword evidence="8" id="KW-1185">Reference proteome</keyword>
<dbReference type="Pfam" id="PF03999">
    <property type="entry name" value="MAP65_ASE1"/>
    <property type="match status" value="1"/>
</dbReference>
<keyword evidence="6" id="KW-1133">Transmembrane helix</keyword>
<comment type="similarity">
    <text evidence="2">Belongs to the MAP65/ASE1 family.</text>
</comment>